<organism evidence="1 2">
    <name type="scientific">Actinoplanes derwentensis</name>
    <dbReference type="NCBI Taxonomy" id="113562"/>
    <lineage>
        <taxon>Bacteria</taxon>
        <taxon>Bacillati</taxon>
        <taxon>Actinomycetota</taxon>
        <taxon>Actinomycetes</taxon>
        <taxon>Micromonosporales</taxon>
        <taxon>Micromonosporaceae</taxon>
        <taxon>Actinoplanes</taxon>
    </lineage>
</organism>
<evidence type="ECO:0000313" key="2">
    <source>
        <dbReference type="Proteomes" id="UP000198688"/>
    </source>
</evidence>
<protein>
    <submittedName>
        <fullName evidence="1">Uncharacterized protein</fullName>
    </submittedName>
</protein>
<dbReference type="AlphaFoldDB" id="A0A1H2A0F3"/>
<keyword evidence="2" id="KW-1185">Reference proteome</keyword>
<evidence type="ECO:0000313" key="1">
    <source>
        <dbReference type="EMBL" id="SDT39434.1"/>
    </source>
</evidence>
<dbReference type="Proteomes" id="UP000198688">
    <property type="component" value="Chromosome I"/>
</dbReference>
<dbReference type="STRING" id="113562.SAMN04489716_3597"/>
<dbReference type="RefSeq" id="WP_092545691.1">
    <property type="nucleotide sequence ID" value="NZ_BOMJ01000010.1"/>
</dbReference>
<reference evidence="1 2" key="1">
    <citation type="submission" date="2016-10" db="EMBL/GenBank/DDBJ databases">
        <authorList>
            <person name="de Groot N.N."/>
        </authorList>
    </citation>
    <scope>NUCLEOTIDE SEQUENCE [LARGE SCALE GENOMIC DNA]</scope>
    <source>
        <strain evidence="1 2">DSM 43941</strain>
    </source>
</reference>
<name>A0A1H2A0F3_9ACTN</name>
<accession>A0A1H2A0F3</accession>
<proteinExistence type="predicted"/>
<dbReference type="EMBL" id="LT629758">
    <property type="protein sequence ID" value="SDT39434.1"/>
    <property type="molecule type" value="Genomic_DNA"/>
</dbReference>
<dbReference type="OrthoDB" id="4350965at2"/>
<gene>
    <name evidence="1" type="ORF">SAMN04489716_3597</name>
</gene>
<sequence>MTHPVAAYADLDEETLYAELGRHLLGDGLGISPDDGDSASDYGRRWFADRYHRLQQTVCLQPRARALLGTTGSDRIVDAAAIFELLPEAAEDPMKAALLAVLIARVGLGTFCSNVKVPG</sequence>